<accession>A0A192A604</accession>
<dbReference type="GO" id="GO:0016787">
    <property type="term" value="F:hydrolase activity"/>
    <property type="evidence" value="ECO:0007669"/>
    <property type="project" value="InterPro"/>
</dbReference>
<reference evidence="2" key="1">
    <citation type="submission" date="2016-06" db="EMBL/GenBank/DDBJ databases">
        <authorList>
            <person name="Xu Y."/>
            <person name="Nagy A."/>
            <person name="Yan X."/>
            <person name="Kim S.W."/>
            <person name="Haley B."/>
            <person name="Liu N.T."/>
            <person name="Nou X."/>
        </authorList>
    </citation>
    <scope>NUCLEOTIDE SEQUENCE [LARGE SCALE GENOMIC DNA]</scope>
    <source>
        <strain evidence="2">ATCC 49129</strain>
    </source>
</reference>
<dbReference type="PANTHER" id="PTHR35563:SF2">
    <property type="entry name" value="BARREL METAL-DEPENDENT HYDROLASE, PUTATIVE (AFU_ORTHOLOGUE AFUA_1G16240)-RELATED"/>
    <property type="match status" value="1"/>
</dbReference>
<dbReference type="STRING" id="190721.ACS15_5649"/>
<dbReference type="OrthoDB" id="9787654at2"/>
<organism evidence="1 2">
    <name type="scientific">Ralstonia insidiosa</name>
    <dbReference type="NCBI Taxonomy" id="190721"/>
    <lineage>
        <taxon>Bacteria</taxon>
        <taxon>Pseudomonadati</taxon>
        <taxon>Pseudomonadota</taxon>
        <taxon>Betaproteobacteria</taxon>
        <taxon>Burkholderiales</taxon>
        <taxon>Burkholderiaceae</taxon>
        <taxon>Ralstonia</taxon>
    </lineage>
</organism>
<keyword evidence="2" id="KW-1185">Reference proteome</keyword>
<dbReference type="RefSeq" id="WP_064808842.1">
    <property type="nucleotide sequence ID" value="NZ_CP016023.1"/>
</dbReference>
<dbReference type="PANTHER" id="PTHR35563">
    <property type="entry name" value="BARREL METAL-DEPENDENT HYDROLASE, PUTATIVE (AFU_ORTHOLOGUE AFUA_1G16240)-RELATED"/>
    <property type="match status" value="1"/>
</dbReference>
<dbReference type="Gene3D" id="3.20.20.140">
    <property type="entry name" value="Metal-dependent hydrolases"/>
    <property type="match status" value="1"/>
</dbReference>
<dbReference type="InterPro" id="IPR052358">
    <property type="entry name" value="Aro_Compnd_Degr_Hydrolases"/>
</dbReference>
<name>A0A192A604_9RALS</name>
<dbReference type="AlphaFoldDB" id="A0A192A604"/>
<proteinExistence type="predicted"/>
<sequence length="309" mass="33262">MPTRRAFNTGLLAMLGSTALAGCATTGTRTTSTTNAARITGIDTHAHVFERGLPLANARRYAPGYDAPLSAYLAQLDAHGLSNGVLIQPSFLGTDNSYLLAALKQAPQRLRGVAVIDPSAPDTLLAQMSTEGIVGIRLNLIGAPDPQLTSPVWQAALAHLHALDWHVELHVEARRLPTLLPPLLEAQVNVVVDHFGRPEPTLGVDDPGFGALLAAGRTRRVWVKISGAYRNGGNGDNGRGEAIAVAAMPRLKDSLGLDRLVWGSDWPHTQFESHITYDKMWAFVDVLLPNAADRKQVLVDTPAKLFRFV</sequence>
<dbReference type="InterPro" id="IPR032466">
    <property type="entry name" value="Metal_Hydrolase"/>
</dbReference>
<dbReference type="EMBL" id="CP016023">
    <property type="protein sequence ID" value="ANJ75915.1"/>
    <property type="molecule type" value="Genomic_DNA"/>
</dbReference>
<dbReference type="Pfam" id="PF04909">
    <property type="entry name" value="Amidohydro_2"/>
    <property type="match status" value="1"/>
</dbReference>
<dbReference type="SUPFAM" id="SSF51556">
    <property type="entry name" value="Metallo-dependent hydrolases"/>
    <property type="match status" value="1"/>
</dbReference>
<gene>
    <name evidence="1" type="ORF">A9Y76_26010</name>
</gene>
<dbReference type="InterPro" id="IPR006680">
    <property type="entry name" value="Amidohydro-rel"/>
</dbReference>
<dbReference type="Proteomes" id="UP000078572">
    <property type="component" value="Chromosome 2"/>
</dbReference>
<protein>
    <submittedName>
        <fullName evidence="1">Uncharacterized protein</fullName>
    </submittedName>
</protein>
<dbReference type="GeneID" id="61529504"/>
<dbReference type="PROSITE" id="PS51257">
    <property type="entry name" value="PROKAR_LIPOPROTEIN"/>
    <property type="match status" value="1"/>
</dbReference>
<evidence type="ECO:0000313" key="2">
    <source>
        <dbReference type="Proteomes" id="UP000078572"/>
    </source>
</evidence>
<evidence type="ECO:0000313" key="1">
    <source>
        <dbReference type="EMBL" id="ANJ75915.1"/>
    </source>
</evidence>